<dbReference type="Proteomes" id="UP000245910">
    <property type="component" value="Chromosome I"/>
</dbReference>
<organism evidence="2 3">
    <name type="scientific">Fusarium venenatum</name>
    <dbReference type="NCBI Taxonomy" id="56646"/>
    <lineage>
        <taxon>Eukaryota</taxon>
        <taxon>Fungi</taxon>
        <taxon>Dikarya</taxon>
        <taxon>Ascomycota</taxon>
        <taxon>Pezizomycotina</taxon>
        <taxon>Sordariomycetes</taxon>
        <taxon>Hypocreomycetidae</taxon>
        <taxon>Hypocreales</taxon>
        <taxon>Nectriaceae</taxon>
        <taxon>Fusarium</taxon>
    </lineage>
</organism>
<accession>A0A2L2TSQ9</accession>
<name>A0A2L2TSQ9_9HYPO</name>
<evidence type="ECO:0000256" key="1">
    <source>
        <dbReference type="SAM" id="Phobius"/>
    </source>
</evidence>
<feature type="transmembrane region" description="Helical" evidence="1">
    <location>
        <begin position="69"/>
        <end position="86"/>
    </location>
</feature>
<evidence type="ECO:0000313" key="3">
    <source>
        <dbReference type="Proteomes" id="UP000245910"/>
    </source>
</evidence>
<protein>
    <submittedName>
        <fullName evidence="2">Uncharacterized protein</fullName>
    </submittedName>
</protein>
<keyword evidence="1" id="KW-1133">Transmembrane helix</keyword>
<keyword evidence="1" id="KW-0472">Membrane</keyword>
<evidence type="ECO:0000313" key="2">
    <source>
        <dbReference type="EMBL" id="CEI64190.1"/>
    </source>
</evidence>
<dbReference type="AlphaFoldDB" id="A0A2L2TSQ9"/>
<sequence>MTRRYLVERRDNCLRRDGPRLNACCGNETVPSAPPYLKDDHGSGGTGTGTGTDTGGCAWNVKRAPLIRYLNTVFIQCLYLAFFSPVPNA</sequence>
<proteinExistence type="predicted"/>
<keyword evidence="3" id="KW-1185">Reference proteome</keyword>
<keyword evidence="1" id="KW-0812">Transmembrane</keyword>
<reference evidence="3" key="1">
    <citation type="submission" date="2014-10" db="EMBL/GenBank/DDBJ databases">
        <authorList>
            <person name="King R."/>
        </authorList>
    </citation>
    <scope>NUCLEOTIDE SEQUENCE [LARGE SCALE GENOMIC DNA]</scope>
    <source>
        <strain evidence="3">A3/5</strain>
    </source>
</reference>
<dbReference type="EMBL" id="LN649229">
    <property type="protein sequence ID" value="CEI64190.1"/>
    <property type="molecule type" value="Genomic_DNA"/>
</dbReference>